<feature type="transmembrane region" description="Helical" evidence="7">
    <location>
        <begin position="247"/>
        <end position="266"/>
    </location>
</feature>
<evidence type="ECO:0000256" key="7">
    <source>
        <dbReference type="SAM" id="Phobius"/>
    </source>
</evidence>
<feature type="transmembrane region" description="Helical" evidence="7">
    <location>
        <begin position="65"/>
        <end position="86"/>
    </location>
</feature>
<dbReference type="Proteomes" id="UP000572268">
    <property type="component" value="Unassembled WGS sequence"/>
</dbReference>
<comment type="caution">
    <text evidence="9">The sequence shown here is derived from an EMBL/GenBank/DDBJ whole genome shotgun (WGS) entry which is preliminary data.</text>
</comment>
<dbReference type="Gene3D" id="1.20.1250.20">
    <property type="entry name" value="MFS general substrate transporter like domains"/>
    <property type="match status" value="2"/>
</dbReference>
<feature type="transmembrane region" description="Helical" evidence="7">
    <location>
        <begin position="98"/>
        <end position="116"/>
    </location>
</feature>
<evidence type="ECO:0000313" key="10">
    <source>
        <dbReference type="Proteomes" id="UP000572268"/>
    </source>
</evidence>
<feature type="transmembrane region" description="Helical" evidence="7">
    <location>
        <begin position="348"/>
        <end position="372"/>
    </location>
</feature>
<accession>A0A7J6MTC0</accession>
<dbReference type="InterPro" id="IPR020846">
    <property type="entry name" value="MFS_dom"/>
</dbReference>
<organism evidence="9 10">
    <name type="scientific">Perkinsus olseni</name>
    <name type="common">Perkinsus atlanticus</name>
    <dbReference type="NCBI Taxonomy" id="32597"/>
    <lineage>
        <taxon>Eukaryota</taxon>
        <taxon>Sar</taxon>
        <taxon>Alveolata</taxon>
        <taxon>Perkinsozoa</taxon>
        <taxon>Perkinsea</taxon>
        <taxon>Perkinsida</taxon>
        <taxon>Perkinsidae</taxon>
        <taxon>Perkinsus</taxon>
    </lineage>
</organism>
<dbReference type="Pfam" id="PF07690">
    <property type="entry name" value="MFS_1"/>
    <property type="match status" value="1"/>
</dbReference>
<evidence type="ECO:0000259" key="8">
    <source>
        <dbReference type="PROSITE" id="PS50850"/>
    </source>
</evidence>
<feature type="transmembrane region" description="Helical" evidence="7">
    <location>
        <begin position="322"/>
        <end position="342"/>
    </location>
</feature>
<keyword evidence="5 7" id="KW-0472">Membrane</keyword>
<feature type="transmembrane region" description="Helical" evidence="7">
    <location>
        <begin position="187"/>
        <end position="206"/>
    </location>
</feature>
<dbReference type="PROSITE" id="PS50850">
    <property type="entry name" value="MFS"/>
    <property type="match status" value="1"/>
</dbReference>
<feature type="transmembrane region" description="Helical" evidence="7">
    <location>
        <begin position="414"/>
        <end position="435"/>
    </location>
</feature>
<dbReference type="GO" id="GO:0022857">
    <property type="term" value="F:transmembrane transporter activity"/>
    <property type="evidence" value="ECO:0007669"/>
    <property type="project" value="InterPro"/>
</dbReference>
<gene>
    <name evidence="9" type="primary">SPNS3_2</name>
    <name evidence="9" type="ORF">FOL46_003815</name>
</gene>
<dbReference type="EMBL" id="JABANN010000024">
    <property type="protein sequence ID" value="KAF4674823.1"/>
    <property type="molecule type" value="Genomic_DNA"/>
</dbReference>
<feature type="transmembrane region" description="Helical" evidence="7">
    <location>
        <begin position="278"/>
        <end position="301"/>
    </location>
</feature>
<dbReference type="SUPFAM" id="SSF103473">
    <property type="entry name" value="MFS general substrate transporter"/>
    <property type="match status" value="1"/>
</dbReference>
<evidence type="ECO:0000256" key="2">
    <source>
        <dbReference type="ARBA" id="ARBA00022448"/>
    </source>
</evidence>
<feature type="transmembrane region" description="Helical" evidence="7">
    <location>
        <begin position="122"/>
        <end position="145"/>
    </location>
</feature>
<dbReference type="PANTHER" id="PTHR23505:SF79">
    <property type="entry name" value="PROTEIN SPINSTER"/>
    <property type="match status" value="1"/>
</dbReference>
<keyword evidence="2" id="KW-0813">Transport</keyword>
<comment type="similarity">
    <text evidence="6">Belongs to the major facilitator superfamily. Spinster (TC 2.A.1.49) family.</text>
</comment>
<name>A0A7J6MTC0_PEROL</name>
<evidence type="ECO:0000256" key="3">
    <source>
        <dbReference type="ARBA" id="ARBA00022692"/>
    </source>
</evidence>
<dbReference type="InterPro" id="IPR036259">
    <property type="entry name" value="MFS_trans_sf"/>
</dbReference>
<comment type="subcellular location">
    <subcellularLocation>
        <location evidence="1">Membrane</location>
        <topology evidence="1">Multi-pass membrane protein</topology>
    </subcellularLocation>
</comment>
<feature type="domain" description="Major facilitator superfamily (MFS) profile" evidence="8">
    <location>
        <begin position="23"/>
        <end position="439"/>
    </location>
</feature>
<keyword evidence="3 7" id="KW-0812">Transmembrane</keyword>
<protein>
    <submittedName>
        <fullName evidence="9">Protein spinster 3</fullName>
    </submittedName>
</protein>
<evidence type="ECO:0000256" key="1">
    <source>
        <dbReference type="ARBA" id="ARBA00004141"/>
    </source>
</evidence>
<evidence type="ECO:0000256" key="6">
    <source>
        <dbReference type="ARBA" id="ARBA00024338"/>
    </source>
</evidence>
<evidence type="ECO:0000313" key="9">
    <source>
        <dbReference type="EMBL" id="KAF4674823.1"/>
    </source>
</evidence>
<dbReference type="InterPro" id="IPR011701">
    <property type="entry name" value="MFS"/>
</dbReference>
<proteinExistence type="inferred from homology"/>
<dbReference type="GO" id="GO:0016020">
    <property type="term" value="C:membrane"/>
    <property type="evidence" value="ECO:0007669"/>
    <property type="project" value="UniProtKB-SubCell"/>
</dbReference>
<sequence length="478" mass="50517">MTSHSTAGSDASEPPRRLSPRTQLLFFIGCELLVYMDRGVLAGLLPHIKESVHKGDSTPLSSAAAGWLGSVFMFGYTIASPIFARLSRRGPCWTARSIAIGLVVWTAACASTYFFVGTSYDLLLLCRLLTGVGEAAFCALAPVVIDDASPSGRKSSYLGLFFMAIYVGIALGNIVTAGIPSWEAGKVILLVEACLMVPMIVLCLRWQWRFSTSPQRVINEAPAYAGVSGTIMGLMSDVKQVLMSKSFVLICLGFAAFNFVVGGLAVHGPTILRESLHASQAVATLGLGLATVFTGVLGTYFGGWLSDKVAGKNPDVSSRARAGSKICAIMSAIGALSIALTAMASSTGMFLCMMSFSLMALFSTTAPCNVGLMSTVPEDVRSQGLAISIGVSHLIGDFPSPVIIGAIADASKSWSVAIMFAAVWMLLAVACWSLACRHIYRYGAVAPTAPHVTYYVSQASTDDIDKETSFDPVMDVVE</sequence>
<keyword evidence="4 7" id="KW-1133">Transmembrane helix</keyword>
<evidence type="ECO:0000256" key="5">
    <source>
        <dbReference type="ARBA" id="ARBA00023136"/>
    </source>
</evidence>
<dbReference type="AlphaFoldDB" id="A0A7J6MTC0"/>
<evidence type="ECO:0000256" key="4">
    <source>
        <dbReference type="ARBA" id="ARBA00022989"/>
    </source>
</evidence>
<reference evidence="9 10" key="1">
    <citation type="submission" date="2020-04" db="EMBL/GenBank/DDBJ databases">
        <title>Perkinsus olseni comparative genomics.</title>
        <authorList>
            <person name="Bogema D.R."/>
        </authorList>
    </citation>
    <scope>NUCLEOTIDE SEQUENCE [LARGE SCALE GENOMIC DNA]</scope>
    <source>
        <strain evidence="9">ATCC PRA-31</strain>
    </source>
</reference>
<dbReference type="InterPro" id="IPR044770">
    <property type="entry name" value="MFS_spinster-like"/>
</dbReference>
<feature type="transmembrane region" description="Helical" evidence="7">
    <location>
        <begin position="384"/>
        <end position="408"/>
    </location>
</feature>
<dbReference type="PANTHER" id="PTHR23505">
    <property type="entry name" value="SPINSTER"/>
    <property type="match status" value="1"/>
</dbReference>
<feature type="transmembrane region" description="Helical" evidence="7">
    <location>
        <begin position="157"/>
        <end position="175"/>
    </location>
</feature>